<gene>
    <name evidence="2" type="ORF">PXEA_LOCUS25873</name>
</gene>
<keyword evidence="1" id="KW-0862">Zinc</keyword>
<dbReference type="SMART" id="SM01388">
    <property type="entry name" value="Mob1_phocein"/>
    <property type="match status" value="1"/>
</dbReference>
<evidence type="ECO:0000313" key="3">
    <source>
        <dbReference type="Proteomes" id="UP000784294"/>
    </source>
</evidence>
<dbReference type="PANTHER" id="PTHR22599">
    <property type="entry name" value="MPS ONE BINDER KINASE ACTIVATOR-LIKE MOB"/>
    <property type="match status" value="1"/>
</dbReference>
<dbReference type="Proteomes" id="UP000784294">
    <property type="component" value="Unassembled WGS sequence"/>
</dbReference>
<organism evidence="2 3">
    <name type="scientific">Protopolystoma xenopodis</name>
    <dbReference type="NCBI Taxonomy" id="117903"/>
    <lineage>
        <taxon>Eukaryota</taxon>
        <taxon>Metazoa</taxon>
        <taxon>Spiralia</taxon>
        <taxon>Lophotrochozoa</taxon>
        <taxon>Platyhelminthes</taxon>
        <taxon>Monogenea</taxon>
        <taxon>Polyopisthocotylea</taxon>
        <taxon>Polystomatidea</taxon>
        <taxon>Polystomatidae</taxon>
        <taxon>Protopolystoma</taxon>
    </lineage>
</organism>
<dbReference type="InterPro" id="IPR005301">
    <property type="entry name" value="MOB_kinase_act_fam"/>
</dbReference>
<feature type="binding site" evidence="1">
    <location>
        <position position="34"/>
    </location>
    <ligand>
        <name>Zn(2+)</name>
        <dbReference type="ChEBI" id="CHEBI:29105"/>
    </ligand>
</feature>
<dbReference type="InterPro" id="IPR036703">
    <property type="entry name" value="MOB_kinase_act_sf"/>
</dbReference>
<dbReference type="EMBL" id="CAAALY010244179">
    <property type="protein sequence ID" value="VEL32433.1"/>
    <property type="molecule type" value="Genomic_DNA"/>
</dbReference>
<feature type="binding site" evidence="1">
    <location>
        <position position="29"/>
    </location>
    <ligand>
        <name>Zn(2+)</name>
        <dbReference type="ChEBI" id="CHEBI:29105"/>
    </ligand>
</feature>
<protein>
    <submittedName>
        <fullName evidence="2">Uncharacterized protein</fullName>
    </submittedName>
</protein>
<keyword evidence="3" id="KW-1185">Reference proteome</keyword>
<accession>A0A3S5B3D7</accession>
<evidence type="ECO:0000256" key="1">
    <source>
        <dbReference type="PIRSR" id="PIRSR605301-1"/>
    </source>
</evidence>
<dbReference type="OrthoDB" id="8170117at2759"/>
<proteinExistence type="predicted"/>
<comment type="caution">
    <text evidence="2">The sequence shown here is derived from an EMBL/GenBank/DDBJ whole genome shotgun (WGS) entry which is preliminary data.</text>
</comment>
<keyword evidence="1" id="KW-0479">Metal-binding</keyword>
<evidence type="ECO:0000313" key="2">
    <source>
        <dbReference type="EMBL" id="VEL32433.1"/>
    </source>
</evidence>
<name>A0A3S5B3D7_9PLAT</name>
<dbReference type="AlphaFoldDB" id="A0A3S5B3D7"/>
<reference evidence="2" key="1">
    <citation type="submission" date="2018-11" db="EMBL/GenBank/DDBJ databases">
        <authorList>
            <consortium name="Pathogen Informatics"/>
        </authorList>
    </citation>
    <scope>NUCLEOTIDE SEQUENCE</scope>
</reference>
<sequence length="244" mass="27255">MINQSVPFPRDFLEVAKVILKRLFRVYAHIYHQHFNVVKELQEEAHLNTSFKHFIFFTQEFDLVQKRELAPLQKRIDLLCGSPRAELPLSGEPGSEPVVGRLPFQQSPTVGQMSPNLTSATSIDSNIIGITNSPNYTDNLAEKTPGNITITMAKIPTTVSTSATPSSVSSSYTSTPTIAFTPIVSNPCASVNCVSNHPSTGYNHPSCGVLQHPHHFDHPPPNHNQHLQNLQQQQYLQQQQIRRK</sequence>
<dbReference type="SUPFAM" id="SSF101152">
    <property type="entry name" value="Mob1/phocein"/>
    <property type="match status" value="1"/>
</dbReference>
<dbReference type="Pfam" id="PF03637">
    <property type="entry name" value="Mob1_phocein"/>
    <property type="match status" value="1"/>
</dbReference>
<dbReference type="Gene3D" id="1.20.140.30">
    <property type="entry name" value="MOB kinase activator"/>
    <property type="match status" value="1"/>
</dbReference>